<gene>
    <name evidence="1" type="ORF">MG292_00515</name>
</gene>
<reference evidence="1 2" key="1">
    <citation type="submission" date="2023-06" db="EMBL/GenBank/DDBJ databases">
        <title>Complete Genome Sequence of Flavobacterium keumense K3R-10.</title>
        <authorList>
            <person name="Jeong H."/>
            <person name="Jhang S.Y."/>
            <person name="Kim J.N."/>
        </authorList>
    </citation>
    <scope>NUCLEOTIDE SEQUENCE [LARGE SCALE GENOMIC DNA]</scope>
    <source>
        <strain evidence="1 2">K3R-10</strain>
    </source>
</reference>
<accession>A0ABY8N515</accession>
<evidence type="ECO:0000313" key="2">
    <source>
        <dbReference type="Proteomes" id="UP001232117"/>
    </source>
</evidence>
<organism evidence="1 2">
    <name type="scientific">Flavobacterium keumense</name>
    <dbReference type="NCBI Taxonomy" id="1306518"/>
    <lineage>
        <taxon>Bacteria</taxon>
        <taxon>Pseudomonadati</taxon>
        <taxon>Bacteroidota</taxon>
        <taxon>Flavobacteriia</taxon>
        <taxon>Flavobacteriales</taxon>
        <taxon>Flavobacteriaceae</taxon>
        <taxon>Flavobacterium</taxon>
    </lineage>
</organism>
<sequence>MYFYHSFTKTCIVFIAKEVQSPPIYSGQTYEVDEMRTFLWHKGKVIWKYMI</sequence>
<evidence type="ECO:0000313" key="1">
    <source>
        <dbReference type="EMBL" id="WGK94742.1"/>
    </source>
</evidence>
<keyword evidence="2" id="KW-1185">Reference proteome</keyword>
<proteinExistence type="predicted"/>
<name>A0ABY8N515_9FLAO</name>
<protein>
    <submittedName>
        <fullName evidence="1">Uncharacterized protein</fullName>
    </submittedName>
</protein>
<dbReference type="Proteomes" id="UP001232117">
    <property type="component" value="Chromosome"/>
</dbReference>
<dbReference type="EMBL" id="CP092332">
    <property type="protein sequence ID" value="WGK94742.1"/>
    <property type="molecule type" value="Genomic_DNA"/>
</dbReference>
<dbReference type="RefSeq" id="WP_264532542.1">
    <property type="nucleotide sequence ID" value="NZ_CP092332.1"/>
</dbReference>